<keyword evidence="4" id="KW-0233">DNA recombination</keyword>
<evidence type="ECO:0000256" key="1">
    <source>
        <dbReference type="ARBA" id="ARBA00008857"/>
    </source>
</evidence>
<feature type="domain" description="Core-binding (CB)" evidence="8">
    <location>
        <begin position="114"/>
        <end position="197"/>
    </location>
</feature>
<evidence type="ECO:0000259" key="7">
    <source>
        <dbReference type="PROSITE" id="PS51898"/>
    </source>
</evidence>
<evidence type="ECO:0000313" key="9">
    <source>
        <dbReference type="EMBL" id="CAI4032474.1"/>
    </source>
</evidence>
<dbReference type="SUPFAM" id="SSF56349">
    <property type="entry name" value="DNA breaking-rejoining enzymes"/>
    <property type="match status" value="1"/>
</dbReference>
<dbReference type="Pfam" id="PF00589">
    <property type="entry name" value="Phage_integrase"/>
    <property type="match status" value="1"/>
</dbReference>
<evidence type="ECO:0000256" key="5">
    <source>
        <dbReference type="PROSITE-ProRule" id="PRU01248"/>
    </source>
</evidence>
<dbReference type="GO" id="GO:0015074">
    <property type="term" value="P:DNA integration"/>
    <property type="evidence" value="ECO:0007669"/>
    <property type="project" value="UniProtKB-KW"/>
</dbReference>
<dbReference type="CDD" id="cd01193">
    <property type="entry name" value="INT_IntI_C"/>
    <property type="match status" value="1"/>
</dbReference>
<gene>
    <name evidence="9" type="ORF">DNFV4_02904</name>
</gene>
<evidence type="ECO:0000259" key="8">
    <source>
        <dbReference type="PROSITE" id="PS51900"/>
    </source>
</evidence>
<sequence>MEELARAKRNAGPSGGEGLNMPPAPIRIRPGAEGKLIVYVPYSADRVAKIKTVAGRRWHQQEKHWTVPHTDHIIAQVLALFPGEPVEIDPLLRPVNGTHCEASASIPVVRPTVPGDHPLFDRIHLAARARHLSHHTEQAYCHWIKRFMSFHELRPVADMGEPEIGRFLSSLATASQVSASTQNQALHALLFLYHEVLEKEIGLIQGVVRAKRGKRLPVVLTKEEVRRLLGCLSGTPWLMAMLLYGGGLRLMECCRLRVKDLDLSRNQILVRGGKGDKDRYTTLPAAAKEPLLHHLQSVKSQHEDDLRQGLGRVILPHALERKYPHANTEWGWQWVFPASSHYSERGTGERRRHHLHESVMQKAMKEARLKAGIAKPASCHTLRHSFATHLLEDGYDIRTVQELLGHTDVRTTMIYTHVLNRGGKGVRSPADALVQGLSPSQL</sequence>
<keyword evidence="3 5" id="KW-0238">DNA-binding</keyword>
<dbReference type="InterPro" id="IPR013762">
    <property type="entry name" value="Integrase-like_cat_sf"/>
</dbReference>
<keyword evidence="2" id="KW-0229">DNA integration</keyword>
<evidence type="ECO:0000256" key="2">
    <source>
        <dbReference type="ARBA" id="ARBA00022908"/>
    </source>
</evidence>
<dbReference type="Gene3D" id="1.10.443.10">
    <property type="entry name" value="Intergrase catalytic core"/>
    <property type="match status" value="1"/>
</dbReference>
<comment type="similarity">
    <text evidence="1">Belongs to the 'phage' integrase family.</text>
</comment>
<evidence type="ECO:0000256" key="3">
    <source>
        <dbReference type="ARBA" id="ARBA00023125"/>
    </source>
</evidence>
<dbReference type="GO" id="GO:0006310">
    <property type="term" value="P:DNA recombination"/>
    <property type="evidence" value="ECO:0007669"/>
    <property type="project" value="UniProtKB-KW"/>
</dbReference>
<dbReference type="InterPro" id="IPR002104">
    <property type="entry name" value="Integrase_catalytic"/>
</dbReference>
<evidence type="ECO:0000313" key="10">
    <source>
        <dbReference type="Proteomes" id="UP001179121"/>
    </source>
</evidence>
<proteinExistence type="inferred from homology"/>
<dbReference type="InterPro" id="IPR050090">
    <property type="entry name" value="Tyrosine_recombinase_XerCD"/>
</dbReference>
<dbReference type="InterPro" id="IPR044068">
    <property type="entry name" value="CB"/>
</dbReference>
<feature type="region of interest" description="Disordered" evidence="6">
    <location>
        <begin position="1"/>
        <end position="24"/>
    </location>
</feature>
<dbReference type="KEGG" id="nti:DNFV4_02904"/>
<evidence type="ECO:0000256" key="4">
    <source>
        <dbReference type="ARBA" id="ARBA00023172"/>
    </source>
</evidence>
<dbReference type="NCBIfam" id="TIGR02249">
    <property type="entry name" value="integrase_gron"/>
    <property type="match status" value="1"/>
</dbReference>
<evidence type="ECO:0000256" key="6">
    <source>
        <dbReference type="SAM" id="MobiDB-lite"/>
    </source>
</evidence>
<keyword evidence="10" id="KW-1185">Reference proteome</keyword>
<dbReference type="PANTHER" id="PTHR30349:SF64">
    <property type="entry name" value="PROPHAGE INTEGRASE INTD-RELATED"/>
    <property type="match status" value="1"/>
</dbReference>
<dbReference type="PANTHER" id="PTHR30349">
    <property type="entry name" value="PHAGE INTEGRASE-RELATED"/>
    <property type="match status" value="1"/>
</dbReference>
<organism evidence="9 10">
    <name type="scientific">Nitrospira tepida</name>
    <dbReference type="NCBI Taxonomy" id="2973512"/>
    <lineage>
        <taxon>Bacteria</taxon>
        <taxon>Pseudomonadati</taxon>
        <taxon>Nitrospirota</taxon>
        <taxon>Nitrospiria</taxon>
        <taxon>Nitrospirales</taxon>
        <taxon>Nitrospiraceae</taxon>
        <taxon>Nitrospira</taxon>
    </lineage>
</organism>
<feature type="domain" description="Tyr recombinase" evidence="7">
    <location>
        <begin position="215"/>
        <end position="431"/>
    </location>
</feature>
<dbReference type="PROSITE" id="PS51900">
    <property type="entry name" value="CB"/>
    <property type="match status" value="1"/>
</dbReference>
<accession>A0AA86N0L4</accession>
<dbReference type="InterPro" id="IPR004107">
    <property type="entry name" value="Integrase_SAM-like_N"/>
</dbReference>
<dbReference type="AlphaFoldDB" id="A0AA86N0L4"/>
<dbReference type="InterPro" id="IPR011010">
    <property type="entry name" value="DNA_brk_join_enz"/>
</dbReference>
<protein>
    <submittedName>
        <fullName evidence="9">Integron integrase</fullName>
    </submittedName>
</protein>
<dbReference type="InterPro" id="IPR010998">
    <property type="entry name" value="Integrase_recombinase_N"/>
</dbReference>
<dbReference type="GO" id="GO:0003677">
    <property type="term" value="F:DNA binding"/>
    <property type="evidence" value="ECO:0007669"/>
    <property type="project" value="UniProtKB-UniRule"/>
</dbReference>
<dbReference type="Pfam" id="PF13495">
    <property type="entry name" value="Phage_int_SAM_4"/>
    <property type="match status" value="1"/>
</dbReference>
<dbReference type="InterPro" id="IPR011946">
    <property type="entry name" value="Integrase_integron-type"/>
</dbReference>
<dbReference type="Gene3D" id="1.10.150.130">
    <property type="match status" value="1"/>
</dbReference>
<dbReference type="PROSITE" id="PS51898">
    <property type="entry name" value="TYR_RECOMBINASE"/>
    <property type="match status" value="1"/>
</dbReference>
<dbReference type="Proteomes" id="UP001179121">
    <property type="component" value="Chromosome"/>
</dbReference>
<name>A0AA86N0L4_9BACT</name>
<reference evidence="9" key="1">
    <citation type="submission" date="2022-10" db="EMBL/GenBank/DDBJ databases">
        <authorList>
            <person name="Koch H."/>
        </authorList>
    </citation>
    <scope>NUCLEOTIDE SEQUENCE</scope>
    <source>
        <strain evidence="9">DNF</strain>
    </source>
</reference>
<dbReference type="EMBL" id="OX365700">
    <property type="protein sequence ID" value="CAI4032474.1"/>
    <property type="molecule type" value="Genomic_DNA"/>
</dbReference>